<sequence>MAASPITVAVVHTPYWNVSDAVLLRGGSHNVVVPALLYLRASDIETTSSSPRPSHRRDERKRKRPHTSRRDSSLQFVHQFTSNSKEDHSEPSPCSVASSDSTGDYDSSGPANILHKLNVTEYERFLLQDLEDKIRKDAFYSSIQSTPCSAPASKRMRHDIDVSRTRDQKSPEQEKDEYERWVMGSWDNLFSRASVYPE</sequence>
<evidence type="ECO:0000313" key="2">
    <source>
        <dbReference type="EMBL" id="CZR48897.1"/>
    </source>
</evidence>
<feature type="region of interest" description="Disordered" evidence="1">
    <location>
        <begin position="144"/>
        <end position="177"/>
    </location>
</feature>
<feature type="compositionally biased region" description="Polar residues" evidence="1">
    <location>
        <begin position="73"/>
        <end position="83"/>
    </location>
</feature>
<dbReference type="AlphaFoldDB" id="A0A1L7W8I1"/>
<reference evidence="3" key="1">
    <citation type="journal article" date="2016" name="Genome Biol. Evol.">
        <title>Comparative 'omics' of the Fusarium fujikuroi species complex highlights differences in genetic potential and metabolite synthesis.</title>
        <authorList>
            <person name="Niehaus E.-M."/>
            <person name="Muensterkoetter M."/>
            <person name="Proctor R.H."/>
            <person name="Brown D.W."/>
            <person name="Sharon A."/>
            <person name="Idan Y."/>
            <person name="Oren-Young L."/>
            <person name="Sieber C.M."/>
            <person name="Novak O."/>
            <person name="Pencik A."/>
            <person name="Tarkowska D."/>
            <person name="Hromadova K."/>
            <person name="Freeman S."/>
            <person name="Maymon M."/>
            <person name="Elazar M."/>
            <person name="Youssef S.A."/>
            <person name="El-Shabrawy E.S.M."/>
            <person name="Shalaby A.B.A."/>
            <person name="Houterman P."/>
            <person name="Brock N.L."/>
            <person name="Burkhardt I."/>
            <person name="Tsavkelova E.A."/>
            <person name="Dickschat J.S."/>
            <person name="Galuszka P."/>
            <person name="Gueldener U."/>
            <person name="Tudzynski B."/>
        </authorList>
    </citation>
    <scope>NUCLEOTIDE SEQUENCE [LARGE SCALE GENOMIC DNA]</scope>
    <source>
        <strain evidence="3">ET1</strain>
    </source>
</reference>
<feature type="region of interest" description="Disordered" evidence="1">
    <location>
        <begin position="46"/>
        <end position="107"/>
    </location>
</feature>
<name>A0A1L7W8I1_FUSPR</name>
<evidence type="ECO:0000313" key="3">
    <source>
        <dbReference type="Proteomes" id="UP000183971"/>
    </source>
</evidence>
<comment type="caution">
    <text evidence="2">The sequence shown here is derived from an EMBL/GenBank/DDBJ whole genome shotgun (WGS) entry which is preliminary data.</text>
</comment>
<dbReference type="GeneID" id="42057204"/>
<gene>
    <name evidence="2" type="ORF">FPRO_12339</name>
</gene>
<organism evidence="2 3">
    <name type="scientific">Fusarium proliferatum (strain ET1)</name>
    <name type="common">Orchid endophyte fungus</name>
    <dbReference type="NCBI Taxonomy" id="1227346"/>
    <lineage>
        <taxon>Eukaryota</taxon>
        <taxon>Fungi</taxon>
        <taxon>Dikarya</taxon>
        <taxon>Ascomycota</taxon>
        <taxon>Pezizomycotina</taxon>
        <taxon>Sordariomycetes</taxon>
        <taxon>Hypocreomycetidae</taxon>
        <taxon>Hypocreales</taxon>
        <taxon>Nectriaceae</taxon>
        <taxon>Fusarium</taxon>
        <taxon>Fusarium fujikuroi species complex</taxon>
    </lineage>
</organism>
<feature type="compositionally biased region" description="Basic and acidic residues" evidence="1">
    <location>
        <begin position="158"/>
        <end position="177"/>
    </location>
</feature>
<proteinExistence type="predicted"/>
<keyword evidence="3" id="KW-1185">Reference proteome</keyword>
<dbReference type="EMBL" id="FJOF01000015">
    <property type="protein sequence ID" value="CZR48897.1"/>
    <property type="molecule type" value="Genomic_DNA"/>
</dbReference>
<feature type="compositionally biased region" description="Basic residues" evidence="1">
    <location>
        <begin position="53"/>
        <end position="67"/>
    </location>
</feature>
<accession>A0A1L7W8I1</accession>
<feature type="compositionally biased region" description="Low complexity" evidence="1">
    <location>
        <begin position="98"/>
        <end position="107"/>
    </location>
</feature>
<protein>
    <submittedName>
        <fullName evidence="2">Uncharacterized protein</fullName>
    </submittedName>
</protein>
<dbReference type="VEuPathDB" id="FungiDB:FPRO_12339"/>
<evidence type="ECO:0000256" key="1">
    <source>
        <dbReference type="SAM" id="MobiDB-lite"/>
    </source>
</evidence>
<dbReference type="Proteomes" id="UP000183971">
    <property type="component" value="Unassembled WGS sequence"/>
</dbReference>
<dbReference type="RefSeq" id="XP_031089415.1">
    <property type="nucleotide sequence ID" value="XM_031224124.1"/>
</dbReference>